<comment type="caution">
    <text evidence="3">The sequence shown here is derived from an EMBL/GenBank/DDBJ whole genome shotgun (WGS) entry which is preliminary data.</text>
</comment>
<feature type="domain" description="Protein kinase" evidence="2">
    <location>
        <begin position="476"/>
        <end position="761"/>
    </location>
</feature>
<dbReference type="PANTHER" id="PTHR44329:SF214">
    <property type="entry name" value="PROTEIN KINASE DOMAIN-CONTAINING PROTEIN"/>
    <property type="match status" value="1"/>
</dbReference>
<protein>
    <recommendedName>
        <fullName evidence="2">Protein kinase domain-containing protein</fullName>
    </recommendedName>
</protein>
<dbReference type="PANTHER" id="PTHR44329">
    <property type="entry name" value="SERINE/THREONINE-PROTEIN KINASE TNNI3K-RELATED"/>
    <property type="match status" value="1"/>
</dbReference>
<feature type="region of interest" description="Disordered" evidence="1">
    <location>
        <begin position="1"/>
        <end position="67"/>
    </location>
</feature>
<dbReference type="AlphaFoldDB" id="A0AAD5DHW7"/>
<feature type="compositionally biased region" description="Low complexity" evidence="1">
    <location>
        <begin position="32"/>
        <end position="47"/>
    </location>
</feature>
<evidence type="ECO:0000313" key="4">
    <source>
        <dbReference type="Proteomes" id="UP001205105"/>
    </source>
</evidence>
<sequence>MQAALGEANSVAPRPRAEGEQALGKVVPPPATAVVAAAGRDATAAAAPPQPSPIAALPPSPFSSEAAGLLPPFKQQLEAPPAKPAAPPADKAAEDIFGVGVSAAAAAAAGFEAQQECVAEGPEYGIQQTDNSALHGEEERLRALRMLGVLQQPVGHQFGSITSLLKLVFDVPVAQAFLIEEDASIGVPNSPEERWIPYPRCFKNNPWVLNPPGFRFYAASPLVSTDGGHRYGTLCVIDFRPRHFSAQQYQMLAHLAEVAVRELESSCMLHWSQMKLDEAQRAVHKLVRGLDCFSGGATAADVQRALHGRQPFTVSIGLLPSSSGGPSGAASSTPLLMSPASSTNVAPPSSPPGSMLITSPTIPAGSTASTAPQLETAGLFTATFTPASSPEFRPDEPAISIPIVPPPPGLAGSSGGSSGSSGLEERSWFVTLQRPAGLQQGSMDSASGTHGSATVAAGAGPANPISYLRPDNMADVQLGPLLGVGASGRAYRGSWHGTDVCIKILNLFAPLSPTGASSDEGFPAAPLLEAALSKALLHPNIVPTHAWGISEGVINARGQHHSQVWIVQSLCTLGTLAHARDRGLFQDAATQGPDLRPILLTMRDVAAALSYLHAVGVVHGDLSGNNVLLSPSSPDERGFTAMVADFGLSRPEGLSPDAVPRGSFGTVPNMPPELLADDVLTPAADSWAFGTLLWELLSGRRAWRGMGPMQIIAAVTLERRSLGIPPHWPQGIKDLVCACLSNDPEARPTAQQVLDQVQVLLDKGGSMPAEANGGMDDDS</sequence>
<dbReference type="SUPFAM" id="SSF55781">
    <property type="entry name" value="GAF domain-like"/>
    <property type="match status" value="1"/>
</dbReference>
<dbReference type="InterPro" id="IPR000719">
    <property type="entry name" value="Prot_kinase_dom"/>
</dbReference>
<dbReference type="SUPFAM" id="SSF56112">
    <property type="entry name" value="Protein kinase-like (PK-like)"/>
    <property type="match status" value="1"/>
</dbReference>
<dbReference type="InterPro" id="IPR011009">
    <property type="entry name" value="Kinase-like_dom_sf"/>
</dbReference>
<dbReference type="PROSITE" id="PS00109">
    <property type="entry name" value="PROTEIN_KINASE_TYR"/>
    <property type="match status" value="1"/>
</dbReference>
<name>A0AAD5DHW7_9CHLO</name>
<reference evidence="3" key="1">
    <citation type="submission" date="2020-11" db="EMBL/GenBank/DDBJ databases">
        <title>Chlorella ohadii genome sequencing and assembly.</title>
        <authorList>
            <person name="Murik O."/>
            <person name="Treves H."/>
            <person name="Kedem I."/>
            <person name="Shotland Y."/>
            <person name="Kaplan A."/>
        </authorList>
    </citation>
    <scope>NUCLEOTIDE SEQUENCE</scope>
    <source>
        <strain evidence="3">1</strain>
    </source>
</reference>
<proteinExistence type="predicted"/>
<dbReference type="Proteomes" id="UP001205105">
    <property type="component" value="Unassembled WGS sequence"/>
</dbReference>
<organism evidence="3 4">
    <name type="scientific">Chlorella ohadii</name>
    <dbReference type="NCBI Taxonomy" id="2649997"/>
    <lineage>
        <taxon>Eukaryota</taxon>
        <taxon>Viridiplantae</taxon>
        <taxon>Chlorophyta</taxon>
        <taxon>core chlorophytes</taxon>
        <taxon>Trebouxiophyceae</taxon>
        <taxon>Chlorellales</taxon>
        <taxon>Chlorellaceae</taxon>
        <taxon>Chlorella clade</taxon>
        <taxon>Chlorella</taxon>
    </lineage>
</organism>
<dbReference type="Pfam" id="PF07714">
    <property type="entry name" value="PK_Tyr_Ser-Thr"/>
    <property type="match status" value="1"/>
</dbReference>
<evidence type="ECO:0000259" key="2">
    <source>
        <dbReference type="PROSITE" id="PS50011"/>
    </source>
</evidence>
<feature type="compositionally biased region" description="Polar residues" evidence="1">
    <location>
        <begin position="356"/>
        <end position="370"/>
    </location>
</feature>
<feature type="region of interest" description="Disordered" evidence="1">
    <location>
        <begin position="322"/>
        <end position="370"/>
    </location>
</feature>
<dbReference type="GO" id="GO:0004674">
    <property type="term" value="F:protein serine/threonine kinase activity"/>
    <property type="evidence" value="ECO:0007669"/>
    <property type="project" value="TreeGrafter"/>
</dbReference>
<dbReference type="InterPro" id="IPR003018">
    <property type="entry name" value="GAF"/>
</dbReference>
<dbReference type="Gene3D" id="1.10.510.10">
    <property type="entry name" value="Transferase(Phosphotransferase) domain 1"/>
    <property type="match status" value="1"/>
</dbReference>
<evidence type="ECO:0000256" key="1">
    <source>
        <dbReference type="SAM" id="MobiDB-lite"/>
    </source>
</evidence>
<feature type="compositionally biased region" description="Polar residues" evidence="1">
    <location>
        <begin position="333"/>
        <end position="347"/>
    </location>
</feature>
<dbReference type="GO" id="GO:0005524">
    <property type="term" value="F:ATP binding"/>
    <property type="evidence" value="ECO:0007669"/>
    <property type="project" value="InterPro"/>
</dbReference>
<gene>
    <name evidence="3" type="ORF">COHA_007920</name>
</gene>
<evidence type="ECO:0000313" key="3">
    <source>
        <dbReference type="EMBL" id="KAI7838352.1"/>
    </source>
</evidence>
<dbReference type="PROSITE" id="PS50011">
    <property type="entry name" value="PROTEIN_KINASE_DOM"/>
    <property type="match status" value="1"/>
</dbReference>
<keyword evidence="4" id="KW-1185">Reference proteome</keyword>
<dbReference type="EMBL" id="JADXDR010000129">
    <property type="protein sequence ID" value="KAI7838352.1"/>
    <property type="molecule type" value="Genomic_DNA"/>
</dbReference>
<dbReference type="InterPro" id="IPR008266">
    <property type="entry name" value="Tyr_kinase_AS"/>
</dbReference>
<feature type="compositionally biased region" description="Pro residues" evidence="1">
    <location>
        <begin position="48"/>
        <end position="61"/>
    </location>
</feature>
<dbReference type="InterPro" id="IPR001245">
    <property type="entry name" value="Ser-Thr/Tyr_kinase_cat_dom"/>
</dbReference>
<dbReference type="Pfam" id="PF01590">
    <property type="entry name" value="GAF"/>
    <property type="match status" value="1"/>
</dbReference>
<dbReference type="Gene3D" id="3.30.200.20">
    <property type="entry name" value="Phosphorylase Kinase, domain 1"/>
    <property type="match status" value="1"/>
</dbReference>
<dbReference type="InterPro" id="IPR051681">
    <property type="entry name" value="Ser/Thr_Kinases-Pseudokinases"/>
</dbReference>
<accession>A0AAD5DHW7</accession>
<feature type="region of interest" description="Disordered" evidence="1">
    <location>
        <begin position="385"/>
        <end position="424"/>
    </location>
</feature>
<feature type="compositionally biased region" description="Low complexity" evidence="1">
    <location>
        <begin position="322"/>
        <end position="332"/>
    </location>
</feature>